<protein>
    <submittedName>
        <fullName evidence="1">Uncharacterized protein</fullName>
    </submittedName>
</protein>
<comment type="caution">
    <text evidence="1">The sequence shown here is derived from an EMBL/GenBank/DDBJ whole genome shotgun (WGS) entry which is preliminary data.</text>
</comment>
<proteinExistence type="predicted"/>
<reference evidence="1 2" key="1">
    <citation type="submission" date="2021-03" db="EMBL/GenBank/DDBJ databases">
        <title>Sequencing the genomes of 1000 actinobacteria strains.</title>
        <authorList>
            <person name="Klenk H.-P."/>
        </authorList>
    </citation>
    <scope>NUCLEOTIDE SEQUENCE [LARGE SCALE GENOMIC DNA]</scope>
    <source>
        <strain evidence="1 2">DSM 12544</strain>
    </source>
</reference>
<dbReference type="Proteomes" id="UP001519331">
    <property type="component" value="Unassembled WGS sequence"/>
</dbReference>
<gene>
    <name evidence="1" type="ORF">JOF45_002680</name>
</gene>
<name>A0ABS4T562_9MICC</name>
<organism evidence="1 2">
    <name type="scientific">Nesterenkonia lacusekhoensis</name>
    <dbReference type="NCBI Taxonomy" id="150832"/>
    <lineage>
        <taxon>Bacteria</taxon>
        <taxon>Bacillati</taxon>
        <taxon>Actinomycetota</taxon>
        <taxon>Actinomycetes</taxon>
        <taxon>Micrococcales</taxon>
        <taxon>Micrococcaceae</taxon>
        <taxon>Nesterenkonia</taxon>
    </lineage>
</organism>
<keyword evidence="2" id="KW-1185">Reference proteome</keyword>
<dbReference type="EMBL" id="JAGINX010000002">
    <property type="protein sequence ID" value="MBP2319597.1"/>
    <property type="molecule type" value="Genomic_DNA"/>
</dbReference>
<evidence type="ECO:0000313" key="1">
    <source>
        <dbReference type="EMBL" id="MBP2319597.1"/>
    </source>
</evidence>
<sequence>MTMLVDAEPILIDPDEIRADTVRANVIRCGDWRPTEARMLDLLDEVEDMLRAESVEPSLDCQAWADLDACRCALTERVREAAA</sequence>
<accession>A0ABS4T562</accession>
<evidence type="ECO:0000313" key="2">
    <source>
        <dbReference type="Proteomes" id="UP001519331"/>
    </source>
</evidence>
<dbReference type="RefSeq" id="WP_210051555.1">
    <property type="nucleotide sequence ID" value="NZ_JAGINX010000002.1"/>
</dbReference>